<evidence type="ECO:0000256" key="3">
    <source>
        <dbReference type="SAM" id="MobiDB-lite"/>
    </source>
</evidence>
<protein>
    <submittedName>
        <fullName evidence="4">TMV resistance protein N-like</fullName>
    </submittedName>
</protein>
<accession>A0A834SSS7</accession>
<keyword evidence="1" id="KW-0433">Leucine-rich repeat</keyword>
<keyword evidence="2" id="KW-0677">Repeat</keyword>
<feature type="region of interest" description="Disordered" evidence="3">
    <location>
        <begin position="299"/>
        <end position="319"/>
    </location>
</feature>
<sequence length="327" mass="37538">MALVPFGAGHEAELIESIAQQGTEKIQWIVLKSFVPREAHWDPEAYLNMCDLKLLIISGELNIRRNLICFPRGLKVLQWDKYNLDSLPIGVQFDELVDFKMQHSKIKQLWIETQHCRKPLEDHIKFIIPGSEIPSWFHNQNDLRCLFPKHWKIALSLEDIPYYCRSSEWWGIAICVVVHGDSTIVPKLSHDYLNLSASLPQHANSIVTLNFNLGEQYYSSDRLVILYAPCSHEIARSVEFGLGIYTSLVGAQDFSHEFEITKSGWRALCKEDIEAWRRAPKQNSNHGLFDLNVRPSVGDSEHATLLPPSPSSRSRAGRKRKTMFNFL</sequence>
<organism evidence="4 5">
    <name type="scientific">Senna tora</name>
    <dbReference type="NCBI Taxonomy" id="362788"/>
    <lineage>
        <taxon>Eukaryota</taxon>
        <taxon>Viridiplantae</taxon>
        <taxon>Streptophyta</taxon>
        <taxon>Embryophyta</taxon>
        <taxon>Tracheophyta</taxon>
        <taxon>Spermatophyta</taxon>
        <taxon>Magnoliopsida</taxon>
        <taxon>eudicotyledons</taxon>
        <taxon>Gunneridae</taxon>
        <taxon>Pentapetalae</taxon>
        <taxon>rosids</taxon>
        <taxon>fabids</taxon>
        <taxon>Fabales</taxon>
        <taxon>Fabaceae</taxon>
        <taxon>Caesalpinioideae</taxon>
        <taxon>Cassia clade</taxon>
        <taxon>Senna</taxon>
    </lineage>
</organism>
<gene>
    <name evidence="4" type="ORF">G2W53_039073</name>
</gene>
<evidence type="ECO:0000256" key="2">
    <source>
        <dbReference type="ARBA" id="ARBA00022737"/>
    </source>
</evidence>
<evidence type="ECO:0000313" key="5">
    <source>
        <dbReference type="Proteomes" id="UP000634136"/>
    </source>
</evidence>
<reference evidence="4" key="1">
    <citation type="submission" date="2020-09" db="EMBL/GenBank/DDBJ databases">
        <title>Genome-Enabled Discovery of Anthraquinone Biosynthesis in Senna tora.</title>
        <authorList>
            <person name="Kang S.-H."/>
            <person name="Pandey R.P."/>
            <person name="Lee C.-M."/>
            <person name="Sim J.-S."/>
            <person name="Jeong J.-T."/>
            <person name="Choi B.-S."/>
            <person name="Jung M."/>
            <person name="Ginzburg D."/>
            <person name="Zhao K."/>
            <person name="Won S.Y."/>
            <person name="Oh T.-J."/>
            <person name="Yu Y."/>
            <person name="Kim N.-H."/>
            <person name="Lee O.R."/>
            <person name="Lee T.-H."/>
            <person name="Bashyal P."/>
            <person name="Kim T.-S."/>
            <person name="Lee W.-H."/>
            <person name="Kawkins C."/>
            <person name="Kim C.-K."/>
            <person name="Kim J.S."/>
            <person name="Ahn B.O."/>
            <person name="Rhee S.Y."/>
            <person name="Sohng J.K."/>
        </authorList>
    </citation>
    <scope>NUCLEOTIDE SEQUENCE</scope>
    <source>
        <tissue evidence="4">Leaf</tissue>
    </source>
</reference>
<keyword evidence="5" id="KW-1185">Reference proteome</keyword>
<dbReference type="Proteomes" id="UP000634136">
    <property type="component" value="Unassembled WGS sequence"/>
</dbReference>
<evidence type="ECO:0000313" key="4">
    <source>
        <dbReference type="EMBL" id="KAF7806912.1"/>
    </source>
</evidence>
<evidence type="ECO:0000256" key="1">
    <source>
        <dbReference type="ARBA" id="ARBA00022614"/>
    </source>
</evidence>
<name>A0A834SSS7_9FABA</name>
<dbReference type="OrthoDB" id="1436054at2759"/>
<dbReference type="InterPro" id="IPR011713">
    <property type="entry name" value="Leu-rich_rpt_3"/>
</dbReference>
<dbReference type="AlphaFoldDB" id="A0A834SSS7"/>
<dbReference type="Pfam" id="PF07725">
    <property type="entry name" value="LRR_3"/>
    <property type="match status" value="1"/>
</dbReference>
<proteinExistence type="predicted"/>
<comment type="caution">
    <text evidence="4">The sequence shown here is derived from an EMBL/GenBank/DDBJ whole genome shotgun (WGS) entry which is preliminary data.</text>
</comment>
<dbReference type="EMBL" id="JAAIUW010000012">
    <property type="protein sequence ID" value="KAF7806912.1"/>
    <property type="molecule type" value="Genomic_DNA"/>
</dbReference>